<gene>
    <name evidence="1" type="ORF">AA0114_g11320</name>
</gene>
<organism evidence="1 2">
    <name type="scientific">Alternaria tenuissima</name>
    <dbReference type="NCBI Taxonomy" id="119927"/>
    <lineage>
        <taxon>Eukaryota</taxon>
        <taxon>Fungi</taxon>
        <taxon>Dikarya</taxon>
        <taxon>Ascomycota</taxon>
        <taxon>Pezizomycotina</taxon>
        <taxon>Dothideomycetes</taxon>
        <taxon>Pleosporomycetidae</taxon>
        <taxon>Pleosporales</taxon>
        <taxon>Pleosporineae</taxon>
        <taxon>Pleosporaceae</taxon>
        <taxon>Alternaria</taxon>
        <taxon>Alternaria sect. Alternaria</taxon>
        <taxon>Alternaria alternata complex</taxon>
    </lineage>
</organism>
<dbReference type="EMBL" id="PDXA01000058">
    <property type="protein sequence ID" value="RYN39420.1"/>
    <property type="molecule type" value="Genomic_DNA"/>
</dbReference>
<proteinExistence type="predicted"/>
<dbReference type="PANTHER" id="PTHR38797:SF7">
    <property type="entry name" value="TRANSCRIPTION FACTOR DOMAIN-CONTAINING PROTEIN"/>
    <property type="match status" value="1"/>
</dbReference>
<dbReference type="Pfam" id="PF12311">
    <property type="entry name" value="DUF3632"/>
    <property type="match status" value="1"/>
</dbReference>
<dbReference type="InterPro" id="IPR053204">
    <property type="entry name" value="Oxopyrrolidines_Biosynth-assoc"/>
</dbReference>
<sequence length="345" mass="39597">MHRYRDALLAPEPQGVPQASRSERNVIDQQDIVECIARGELEEVRTVAFRNRTWAVTNKYCFGSGTDSLQGPICSIWHMYYQLSRHAPHDKPENDSLVLDILRIQGLGPLTRPTPNYDNNDIDIARTADGVLWNDLPFFATDMTKYWMEYAGSMSGAHRLNFSAFLAKLASTRVSKDRLCQIALHLFRYAFEEARALRIGDEPDEEDKHRTLHNLSHIYLLPSVCAWIKIAGHNLIMLSDTYWNDCPSDVGRGGSLFVESDFGSRSPIGFTPWRWMFWLKRLHEIRDEAKEADEQQIAELAMDAIERMVHQAKERNSEILRVYRNGGDFLSHEPHLSCLKDSSDA</sequence>
<reference evidence="2" key="1">
    <citation type="journal article" date="2019" name="bioRxiv">
        <title>Genomics, evolutionary history and diagnostics of the Alternaria alternata species group including apple and Asian pear pathotypes.</title>
        <authorList>
            <person name="Armitage A.D."/>
            <person name="Cockerton H.M."/>
            <person name="Sreenivasaprasad S."/>
            <person name="Woodhall J.W."/>
            <person name="Lane C.R."/>
            <person name="Harrison R.J."/>
            <person name="Clarkson J.P."/>
        </authorList>
    </citation>
    <scope>NUCLEOTIDE SEQUENCE [LARGE SCALE GENOMIC DNA]</scope>
    <source>
        <strain evidence="2">FERA 1082</strain>
    </source>
</reference>
<protein>
    <submittedName>
        <fullName evidence="1">Uncharacterized protein</fullName>
    </submittedName>
</protein>
<dbReference type="InterPro" id="IPR022085">
    <property type="entry name" value="OpdG"/>
</dbReference>
<dbReference type="PANTHER" id="PTHR38797">
    <property type="entry name" value="NUCLEAR PORE COMPLEX PROTEIN NUP85-RELATED"/>
    <property type="match status" value="1"/>
</dbReference>
<evidence type="ECO:0000313" key="2">
    <source>
        <dbReference type="Proteomes" id="UP000292402"/>
    </source>
</evidence>
<dbReference type="AlphaFoldDB" id="A0A4Q4M4G0"/>
<dbReference type="Proteomes" id="UP000292402">
    <property type="component" value="Unassembled WGS sequence"/>
</dbReference>
<name>A0A4Q4M4G0_9PLEO</name>
<accession>A0A4Q4M4G0</accession>
<evidence type="ECO:0000313" key="1">
    <source>
        <dbReference type="EMBL" id="RYN39420.1"/>
    </source>
</evidence>
<comment type="caution">
    <text evidence="1">The sequence shown here is derived from an EMBL/GenBank/DDBJ whole genome shotgun (WGS) entry which is preliminary data.</text>
</comment>